<feature type="chain" id="PRO_5019076335" evidence="1">
    <location>
        <begin position="24"/>
        <end position="341"/>
    </location>
</feature>
<dbReference type="PANTHER" id="PTHR30535">
    <property type="entry name" value="VITAMIN B12-BINDING PROTEIN"/>
    <property type="match status" value="1"/>
</dbReference>
<organism evidence="3 4">
    <name type="scientific">Actinobacillus delphinicola</name>
    <dbReference type="NCBI Taxonomy" id="51161"/>
    <lineage>
        <taxon>Bacteria</taxon>
        <taxon>Pseudomonadati</taxon>
        <taxon>Pseudomonadota</taxon>
        <taxon>Gammaproteobacteria</taxon>
        <taxon>Pasteurellales</taxon>
        <taxon>Pasteurellaceae</taxon>
        <taxon>Actinobacillus</taxon>
    </lineage>
</organism>
<dbReference type="KEGG" id="adp:NCTC12871_01367"/>
<dbReference type="Pfam" id="PF01497">
    <property type="entry name" value="Peripla_BP_2"/>
    <property type="match status" value="1"/>
</dbReference>
<evidence type="ECO:0000313" key="3">
    <source>
        <dbReference type="EMBL" id="VEJ09879.1"/>
    </source>
</evidence>
<dbReference type="InterPro" id="IPR050902">
    <property type="entry name" value="ABC_Transporter_SBP"/>
</dbReference>
<dbReference type="RefSeq" id="WP_197721284.1">
    <property type="nucleotide sequence ID" value="NZ_LR134510.1"/>
</dbReference>
<dbReference type="SUPFAM" id="SSF53807">
    <property type="entry name" value="Helical backbone' metal receptor"/>
    <property type="match status" value="1"/>
</dbReference>
<dbReference type="EMBL" id="LR134510">
    <property type="protein sequence ID" value="VEJ09879.1"/>
    <property type="molecule type" value="Genomic_DNA"/>
</dbReference>
<feature type="domain" description="Fe/B12 periplasmic-binding" evidence="2">
    <location>
        <begin position="43"/>
        <end position="305"/>
    </location>
</feature>
<keyword evidence="4" id="KW-1185">Reference proteome</keyword>
<keyword evidence="1" id="KW-0732">Signal</keyword>
<dbReference type="InterPro" id="IPR002491">
    <property type="entry name" value="ABC_transptr_periplasmic_BD"/>
</dbReference>
<evidence type="ECO:0000313" key="4">
    <source>
        <dbReference type="Proteomes" id="UP000279799"/>
    </source>
</evidence>
<accession>A0A448TVC5</accession>
<dbReference type="Gene3D" id="3.40.50.1980">
    <property type="entry name" value="Nitrogenase molybdenum iron protein domain"/>
    <property type="match status" value="2"/>
</dbReference>
<feature type="signal peptide" evidence="1">
    <location>
        <begin position="1"/>
        <end position="23"/>
    </location>
</feature>
<proteinExistence type="predicted"/>
<dbReference type="Proteomes" id="UP000279799">
    <property type="component" value="Chromosome"/>
</dbReference>
<dbReference type="Gene3D" id="1.20.58.2180">
    <property type="match status" value="1"/>
</dbReference>
<name>A0A448TVC5_9PAST</name>
<dbReference type="AlphaFoldDB" id="A0A448TVC5"/>
<reference evidence="3 4" key="1">
    <citation type="submission" date="2018-12" db="EMBL/GenBank/DDBJ databases">
        <authorList>
            <consortium name="Pathogen Informatics"/>
        </authorList>
    </citation>
    <scope>NUCLEOTIDE SEQUENCE [LARGE SCALE GENOMIC DNA]</scope>
    <source>
        <strain evidence="3 4">NCTC12871</strain>
    </source>
</reference>
<protein>
    <submittedName>
        <fullName evidence="3">Periplasmic binding protein</fullName>
    </submittedName>
</protein>
<sequence>MFKFKSMIYLLLGCVALPIQAHAQEITDVSGNQVVLPDQPIERVADAWFAHTAELIVLGEGNKIVATLNHPESRPWMFKVQPSLNHALLGQGKLFNIESLLNRKVQLAFVPKGDPQIAAMQAEGIPTVEVFFHTLEGMKKTMLITAKAMGTSSALQRAKDYNQYLDIQIARIQTKLATLGHFQPPKVLHISSLNPLKVDGTNSLIDDWIHIAGGRNAATVKGNMQPVTAEQILAWQPDVIILQGNAGKLADSPNYAVLSQLTAVQKGQVYRNPFGVFLWDRYGPESALQIQWAAKILHPTLFANEDINQITRQFYQRFFDYPLDKQQADRILQALPPLTNQ</sequence>
<evidence type="ECO:0000259" key="2">
    <source>
        <dbReference type="PROSITE" id="PS50983"/>
    </source>
</evidence>
<dbReference type="PANTHER" id="PTHR30535:SF34">
    <property type="entry name" value="MOLYBDATE-BINDING PROTEIN MOLA"/>
    <property type="match status" value="1"/>
</dbReference>
<dbReference type="PROSITE" id="PS50983">
    <property type="entry name" value="FE_B12_PBP"/>
    <property type="match status" value="1"/>
</dbReference>
<gene>
    <name evidence="3" type="ORF">NCTC12871_01367</name>
</gene>
<evidence type="ECO:0000256" key="1">
    <source>
        <dbReference type="SAM" id="SignalP"/>
    </source>
</evidence>